<comment type="caution">
    <text evidence="1">The sequence shown here is derived from an EMBL/GenBank/DDBJ whole genome shotgun (WGS) entry which is preliminary data.</text>
</comment>
<accession>A0ABW8WNE7</accession>
<evidence type="ECO:0000313" key="2">
    <source>
        <dbReference type="Proteomes" id="UP001628874"/>
    </source>
</evidence>
<gene>
    <name evidence="1" type="ORF">AB0759_18110</name>
</gene>
<protein>
    <recommendedName>
        <fullName evidence="3">Transposase</fullName>
    </recommendedName>
</protein>
<evidence type="ECO:0000313" key="1">
    <source>
        <dbReference type="EMBL" id="MFL9462531.1"/>
    </source>
</evidence>
<dbReference type="RefSeq" id="WP_272899692.1">
    <property type="nucleotide sequence ID" value="NZ_JBFQGM010000006.1"/>
</dbReference>
<dbReference type="Proteomes" id="UP001628874">
    <property type="component" value="Unassembled WGS sequence"/>
</dbReference>
<reference evidence="1 2" key="1">
    <citation type="submission" date="2024-07" db="EMBL/GenBank/DDBJ databases">
        <authorList>
            <person name="Tripathy S."/>
        </authorList>
    </citation>
    <scope>NUCLEOTIDE SEQUENCE [LARGE SCALE GENOMIC DNA]</scope>
    <source>
        <strain evidence="1 2">VB-61278_2</strain>
    </source>
</reference>
<dbReference type="EMBL" id="JBFQGM010000006">
    <property type="protein sequence ID" value="MFL9462531.1"/>
    <property type="molecule type" value="Genomic_DNA"/>
</dbReference>
<organism evidence="1 2">
    <name type="scientific">Scytonema tolypothrichoides VB-61278_2</name>
    <dbReference type="NCBI Taxonomy" id="3232314"/>
    <lineage>
        <taxon>Bacteria</taxon>
        <taxon>Bacillati</taxon>
        <taxon>Cyanobacteriota</taxon>
        <taxon>Cyanophyceae</taxon>
        <taxon>Nostocales</taxon>
        <taxon>Scytonemataceae</taxon>
        <taxon>Scytonema</taxon>
    </lineage>
</organism>
<keyword evidence="2" id="KW-1185">Reference proteome</keyword>
<sequence>MLAVYTFVNLDHKKEILSIKEGLGDRTIANCNERENILSRMQ</sequence>
<evidence type="ECO:0008006" key="3">
    <source>
        <dbReference type="Google" id="ProtNLM"/>
    </source>
</evidence>
<proteinExistence type="predicted"/>
<name>A0ABW8WNE7_9CYAN</name>